<dbReference type="OrthoDB" id="9801841at2"/>
<evidence type="ECO:0000313" key="9">
    <source>
        <dbReference type="Proteomes" id="UP000092544"/>
    </source>
</evidence>
<keyword evidence="6" id="KW-0812">Transmembrane</keyword>
<evidence type="ECO:0000313" key="8">
    <source>
        <dbReference type="EMBL" id="SBS34812.1"/>
    </source>
</evidence>
<evidence type="ECO:0000259" key="7">
    <source>
        <dbReference type="PROSITE" id="PS50011"/>
    </source>
</evidence>
<dbReference type="Gene3D" id="1.10.510.10">
    <property type="entry name" value="Transferase(Phosphotransferase) domain 1"/>
    <property type="match status" value="1"/>
</dbReference>
<keyword evidence="6" id="KW-0472">Membrane</keyword>
<evidence type="ECO:0000256" key="4">
    <source>
        <dbReference type="ARBA" id="ARBA00022840"/>
    </source>
</evidence>
<dbReference type="GO" id="GO:0004674">
    <property type="term" value="F:protein serine/threonine kinase activity"/>
    <property type="evidence" value="ECO:0007669"/>
    <property type="project" value="UniProtKB-EC"/>
</dbReference>
<protein>
    <submittedName>
        <fullName evidence="8">Serine/threonine-protein kinase PrkC</fullName>
        <ecNumber evidence="8">2.7.11.1</ecNumber>
    </submittedName>
</protein>
<keyword evidence="1 8" id="KW-0808">Transferase</keyword>
<keyword evidence="2 5" id="KW-0547">Nucleotide-binding</keyword>
<dbReference type="EC" id="2.7.11.1" evidence="8"/>
<evidence type="ECO:0000256" key="3">
    <source>
        <dbReference type="ARBA" id="ARBA00022777"/>
    </source>
</evidence>
<gene>
    <name evidence="8" type="primary">prkC_1</name>
    <name evidence="8" type="ORF">MSP8886_03176</name>
</gene>
<dbReference type="CDD" id="cd14014">
    <property type="entry name" value="STKc_PknB_like"/>
    <property type="match status" value="1"/>
</dbReference>
<evidence type="ECO:0000256" key="2">
    <source>
        <dbReference type="ARBA" id="ARBA00022741"/>
    </source>
</evidence>
<evidence type="ECO:0000256" key="5">
    <source>
        <dbReference type="PROSITE-ProRule" id="PRU10141"/>
    </source>
</evidence>
<dbReference type="RefSeq" id="WP_067018149.1">
    <property type="nucleotide sequence ID" value="NZ_FLOB01000008.1"/>
</dbReference>
<dbReference type="STRING" id="1792290.MSP8886_03176"/>
<name>A0A1A8TM86_9GAMM</name>
<dbReference type="PROSITE" id="PS50011">
    <property type="entry name" value="PROTEIN_KINASE_DOM"/>
    <property type="match status" value="1"/>
</dbReference>
<dbReference type="InterPro" id="IPR017441">
    <property type="entry name" value="Protein_kinase_ATP_BS"/>
</dbReference>
<organism evidence="8 9">
    <name type="scientific">Marinomonas spartinae</name>
    <dbReference type="NCBI Taxonomy" id="1792290"/>
    <lineage>
        <taxon>Bacteria</taxon>
        <taxon>Pseudomonadati</taxon>
        <taxon>Pseudomonadota</taxon>
        <taxon>Gammaproteobacteria</taxon>
        <taxon>Oceanospirillales</taxon>
        <taxon>Oceanospirillaceae</taxon>
        <taxon>Marinomonas</taxon>
    </lineage>
</organism>
<dbReference type="InterPro" id="IPR000719">
    <property type="entry name" value="Prot_kinase_dom"/>
</dbReference>
<accession>A0A1A8TM86</accession>
<dbReference type="GO" id="GO:0005524">
    <property type="term" value="F:ATP binding"/>
    <property type="evidence" value="ECO:0007669"/>
    <property type="project" value="UniProtKB-UniRule"/>
</dbReference>
<dbReference type="InterPro" id="IPR008271">
    <property type="entry name" value="Ser/Thr_kinase_AS"/>
</dbReference>
<dbReference type="SMART" id="SM00220">
    <property type="entry name" value="S_TKc"/>
    <property type="match status" value="1"/>
</dbReference>
<keyword evidence="4 5" id="KW-0067">ATP-binding</keyword>
<dbReference type="Gene3D" id="3.30.200.20">
    <property type="entry name" value="Phosphorylase Kinase, domain 1"/>
    <property type="match status" value="1"/>
</dbReference>
<feature type="transmembrane region" description="Helical" evidence="6">
    <location>
        <begin position="304"/>
        <end position="326"/>
    </location>
</feature>
<dbReference type="AlphaFoldDB" id="A0A1A8TM86"/>
<feature type="binding site" evidence="5">
    <location>
        <position position="72"/>
    </location>
    <ligand>
        <name>ATP</name>
        <dbReference type="ChEBI" id="CHEBI:30616"/>
    </ligand>
</feature>
<dbReference type="InterPro" id="IPR011009">
    <property type="entry name" value="Kinase-like_dom_sf"/>
</dbReference>
<dbReference type="PROSITE" id="PS00108">
    <property type="entry name" value="PROTEIN_KINASE_ST"/>
    <property type="match status" value="1"/>
</dbReference>
<keyword evidence="3 8" id="KW-0418">Kinase</keyword>
<dbReference type="PROSITE" id="PS00107">
    <property type="entry name" value="PROTEIN_KINASE_ATP"/>
    <property type="match status" value="1"/>
</dbReference>
<proteinExistence type="predicted"/>
<dbReference type="EMBL" id="FLOB01000008">
    <property type="protein sequence ID" value="SBS34812.1"/>
    <property type="molecule type" value="Genomic_DNA"/>
</dbReference>
<keyword evidence="9" id="KW-1185">Reference proteome</keyword>
<evidence type="ECO:0000256" key="6">
    <source>
        <dbReference type="SAM" id="Phobius"/>
    </source>
</evidence>
<keyword evidence="6" id="KW-1133">Transmembrane helix</keyword>
<evidence type="ECO:0000256" key="1">
    <source>
        <dbReference type="ARBA" id="ARBA00022679"/>
    </source>
</evidence>
<feature type="domain" description="Protein kinase" evidence="7">
    <location>
        <begin position="37"/>
        <end position="303"/>
    </location>
</feature>
<dbReference type="PANTHER" id="PTHR43289">
    <property type="entry name" value="MITOGEN-ACTIVATED PROTEIN KINASE KINASE KINASE 20-RELATED"/>
    <property type="match status" value="1"/>
</dbReference>
<reference evidence="8" key="1">
    <citation type="submission" date="2016-06" db="EMBL/GenBank/DDBJ databases">
        <authorList>
            <person name="Kjaerup R.B."/>
            <person name="Dalgaard T.S."/>
            <person name="Juul-Madsen H.R."/>
        </authorList>
    </citation>
    <scope>NUCLEOTIDE SEQUENCE [LARGE SCALE GENOMIC DNA]</scope>
    <source>
        <strain evidence="8">CECT 8886</strain>
    </source>
</reference>
<dbReference type="SUPFAM" id="SSF56112">
    <property type="entry name" value="Protein kinase-like (PK-like)"/>
    <property type="match status" value="1"/>
</dbReference>
<dbReference type="PANTHER" id="PTHR43289:SF34">
    <property type="entry name" value="SERINE_THREONINE-PROTEIN KINASE YBDM-RELATED"/>
    <property type="match status" value="1"/>
</dbReference>
<dbReference type="Proteomes" id="UP000092544">
    <property type="component" value="Unassembled WGS sequence"/>
</dbReference>
<sequence>MSINDDKTQIVSVNSSKANISHFNNQDFIGKLLSNRYLIVELIGQGGMSYIYRARDTFLEHNSLSDYPIVIKILRPEFSQSPEAIRLLKEEAAQTQPLSHPNIIKVFTTSTEDNTHYIVMEWVNGETLEQLIKRNKPTGIKFKTAYPIIKQLISALDYAHSHGVIHNDLKPSNIIITGSGELKILDFGIAKQLTNNDAYAFSKKNDNEVIGGYTPSYASPEQLNGYSADVKDDFFSLGCIIYEVLSSRHPYERKASNTLNENTKAKKPKNSPFFYWRALKSAVSLKADKRQNILQRLSCQPFQGLTTIATSILIVLALLVAASYAYQNIHAANSQLIAEKNNAVAMNNQITQWMSWDAQRTLNYFNQIPPQFNTIKQGLLKIHQQEIIQIFDDRIANVKNIEGKIKNYPAISKIYQQALTYYPDSRVLHTQYNNMQVERQSISMDIITRINNMLNQQRYFEKDQNNILVLLHKLSIIGGENTFTPTKQQTKTFKAALKKAQASGNKTQTKTLMSIDKALFNKSDS</sequence>
<dbReference type="Pfam" id="PF00069">
    <property type="entry name" value="Pkinase"/>
    <property type="match status" value="1"/>
</dbReference>